<dbReference type="NCBIfam" id="TIGR01613">
    <property type="entry name" value="primase_Cterm"/>
    <property type="match status" value="1"/>
</dbReference>
<dbReference type="InterPro" id="IPR004968">
    <property type="entry name" value="DNA_primase/NTPase_C"/>
</dbReference>
<dbReference type="RefSeq" id="WP_380776802.1">
    <property type="nucleotide sequence ID" value="NZ_JBHUEO010000121.1"/>
</dbReference>
<dbReference type="Pfam" id="PF19263">
    <property type="entry name" value="DUF5906"/>
    <property type="match status" value="1"/>
</dbReference>
<dbReference type="PANTHER" id="PTHR35372">
    <property type="entry name" value="ATP BINDING PROTEIN-RELATED"/>
    <property type="match status" value="1"/>
</dbReference>
<dbReference type="InterPro" id="IPR006500">
    <property type="entry name" value="Helicase_put_C_phage/plasmid"/>
</dbReference>
<evidence type="ECO:0000259" key="5">
    <source>
        <dbReference type="PROSITE" id="PS51206"/>
    </source>
</evidence>
<proteinExistence type="predicted"/>
<keyword evidence="2" id="KW-0378">Hydrolase</keyword>
<accession>A0ABW4KNG6</accession>
<dbReference type="InterPro" id="IPR027417">
    <property type="entry name" value="P-loop_NTPase"/>
</dbReference>
<evidence type="ECO:0000256" key="3">
    <source>
        <dbReference type="ARBA" id="ARBA00022806"/>
    </source>
</evidence>
<dbReference type="PROSITE" id="PS51206">
    <property type="entry name" value="SF3_HELICASE_1"/>
    <property type="match status" value="1"/>
</dbReference>
<dbReference type="InterPro" id="IPR051620">
    <property type="entry name" value="ORF904-like_C"/>
</dbReference>
<reference evidence="7" key="1">
    <citation type="journal article" date="2019" name="Int. J. Syst. Evol. Microbiol.">
        <title>The Global Catalogue of Microorganisms (GCM) 10K type strain sequencing project: providing services to taxonomists for standard genome sequencing and annotation.</title>
        <authorList>
            <consortium name="The Broad Institute Genomics Platform"/>
            <consortium name="The Broad Institute Genome Sequencing Center for Infectious Disease"/>
            <person name="Wu L."/>
            <person name="Ma J."/>
        </authorList>
    </citation>
    <scope>NUCLEOTIDE SEQUENCE [LARGE SCALE GENOMIC DNA]</scope>
    <source>
        <strain evidence="7">CGMCC 1.12295</strain>
    </source>
</reference>
<sequence length="767" mass="88011">MLAAKKTEISLKYDKPINITNFRSAIDIQANNETLTYSAFLSRLVNIKVTRNKGSAGGFVGGFVQNERTNNNTKSRSIVTIDIDTDNPPQNLNVWAEIEGRANFAISLYSTHRHRIKGLRYRGLIPLAKEIEPKHYEEVARFLVDILGINDIGLVVDASSYVVSQLMYYPTCENPNNYEFYYQDAPLFDASLVVKQSKSIPEFKNEKKQDPRGKANWIGAWTSVYSITDVLDNFLHDIYEPFRSDRYTYINGSTKGGVVIYDDNTFAYSNHSTDPISGMNVNSFDLFRLHKFGHLDTEVKHKKITDMPSYKAMVEHCKQDVKVNAFYNEHIRKSVKDDSRLHIIDNSIQGVHPGQFFNEKTFLHHEFACFLVKKENIIQLDDRLHVYIKGRYVADDNLIKRKMINIIPKLKETQLNEVMARLKLIAEVKEHAPTRYIGVKNGVYDLEKDRILNHSPEFVITNQINAKYDPSAMCAHIDNLFSTISDNNLEIEQLLKEMIGYTLFRENSFEKSFILKGEGGNGKSTLFKAIYAFLGDENISAMSLSELRERFNTGMLHGKLANIGDDIPYTSIKDTSVFKKLTTGDLIKGEYKGENPFQFRNFAKLIFATNRLPRLFDGSQGLKDRLVIVPLNARIRRTHKQDPFFEHKITTEAARSYLLNIGLDALKRLLARGYFTLPKIVRISLQEFEISNNPVIEWLNEYYEDGKDIHGMPVSSAYSDYVNFCENNHYKHILSKKALTTELEQLSYISGRKTVNGKTARVYLKKV</sequence>
<dbReference type="Gene3D" id="3.40.50.300">
    <property type="entry name" value="P-loop containing nucleotide triphosphate hydrolases"/>
    <property type="match status" value="1"/>
</dbReference>
<keyword evidence="7" id="KW-1185">Reference proteome</keyword>
<keyword evidence="3" id="KW-0347">Helicase</keyword>
<keyword evidence="4" id="KW-0067">ATP-binding</keyword>
<protein>
    <submittedName>
        <fullName evidence="6">Phage/plasmid primase, P4 family</fullName>
    </submittedName>
</protein>
<dbReference type="InterPro" id="IPR014015">
    <property type="entry name" value="Helicase_SF3_DNA-vir"/>
</dbReference>
<dbReference type="SMART" id="SM00885">
    <property type="entry name" value="D5_N"/>
    <property type="match status" value="1"/>
</dbReference>
<feature type="domain" description="SF3 helicase" evidence="5">
    <location>
        <begin position="490"/>
        <end position="644"/>
    </location>
</feature>
<evidence type="ECO:0000313" key="7">
    <source>
        <dbReference type="Proteomes" id="UP001597301"/>
    </source>
</evidence>
<evidence type="ECO:0000256" key="2">
    <source>
        <dbReference type="ARBA" id="ARBA00022801"/>
    </source>
</evidence>
<organism evidence="6 7">
    <name type="scientific">Siminovitchia sediminis</name>
    <dbReference type="NCBI Taxonomy" id="1274353"/>
    <lineage>
        <taxon>Bacteria</taxon>
        <taxon>Bacillati</taxon>
        <taxon>Bacillota</taxon>
        <taxon>Bacilli</taxon>
        <taxon>Bacillales</taxon>
        <taxon>Bacillaceae</taxon>
        <taxon>Siminovitchia</taxon>
    </lineage>
</organism>
<dbReference type="InterPro" id="IPR014818">
    <property type="entry name" value="Phage/plasmid_primase_P4_C"/>
</dbReference>
<evidence type="ECO:0000313" key="6">
    <source>
        <dbReference type="EMBL" id="MFD1708916.1"/>
    </source>
</evidence>
<dbReference type="Pfam" id="PF08706">
    <property type="entry name" value="D5_N"/>
    <property type="match status" value="1"/>
</dbReference>
<dbReference type="EMBL" id="JBHUEO010000121">
    <property type="protein sequence ID" value="MFD1708916.1"/>
    <property type="molecule type" value="Genomic_DNA"/>
</dbReference>
<dbReference type="InterPro" id="IPR045455">
    <property type="entry name" value="NrS-1_pol-like_helicase"/>
</dbReference>
<name>A0ABW4KNG6_9BACI</name>
<dbReference type="Pfam" id="PF03288">
    <property type="entry name" value="Pox_D5"/>
    <property type="match status" value="1"/>
</dbReference>
<dbReference type="Proteomes" id="UP001597301">
    <property type="component" value="Unassembled WGS sequence"/>
</dbReference>
<evidence type="ECO:0000256" key="1">
    <source>
        <dbReference type="ARBA" id="ARBA00022741"/>
    </source>
</evidence>
<dbReference type="SUPFAM" id="SSF52540">
    <property type="entry name" value="P-loop containing nucleoside triphosphate hydrolases"/>
    <property type="match status" value="1"/>
</dbReference>
<keyword evidence="1" id="KW-0547">Nucleotide-binding</keyword>
<evidence type="ECO:0000256" key="4">
    <source>
        <dbReference type="ARBA" id="ARBA00022840"/>
    </source>
</evidence>
<comment type="caution">
    <text evidence="6">The sequence shown here is derived from an EMBL/GenBank/DDBJ whole genome shotgun (WGS) entry which is preliminary data.</text>
</comment>
<gene>
    <name evidence="6" type="ORF">ACFSCZ_19820</name>
</gene>
<dbReference type="PANTHER" id="PTHR35372:SF2">
    <property type="entry name" value="SF3 HELICASE DOMAIN-CONTAINING PROTEIN"/>
    <property type="match status" value="1"/>
</dbReference>